<proteinExistence type="predicted"/>
<sequence>LNSVDSVFFTGESALTPNHRGPTGDGYGPPILPGAAIPPPVPAVSVGGSAAGIPPSYQVIDATQNPPTTLKPSALFNVLSKADLGFNQAMTHFEQGTPMESAAIDILEVALGSQKLDSQARLLGHVDRAIGIDNLQRLQRWANTGGALDSLKEQLSRFAKNFSPPEHLFPTIPPQLSHLFNTRKR</sequence>
<evidence type="ECO:0000313" key="3">
    <source>
        <dbReference type="WBParaSite" id="EVEC_0000887701-mRNA-1"/>
    </source>
</evidence>
<keyword evidence="2" id="KW-1185">Reference proteome</keyword>
<name>A0A0N4VDZ7_ENTVE</name>
<dbReference type="AlphaFoldDB" id="A0A0N4VDZ7"/>
<organism evidence="3">
    <name type="scientific">Enterobius vermicularis</name>
    <name type="common">Human pinworm</name>
    <dbReference type="NCBI Taxonomy" id="51028"/>
    <lineage>
        <taxon>Eukaryota</taxon>
        <taxon>Metazoa</taxon>
        <taxon>Ecdysozoa</taxon>
        <taxon>Nematoda</taxon>
        <taxon>Chromadorea</taxon>
        <taxon>Rhabditida</taxon>
        <taxon>Spirurina</taxon>
        <taxon>Oxyuridomorpha</taxon>
        <taxon>Oxyuroidea</taxon>
        <taxon>Oxyuridae</taxon>
        <taxon>Enterobius</taxon>
    </lineage>
</organism>
<dbReference type="WBParaSite" id="EVEC_0000887701-mRNA-1">
    <property type="protein sequence ID" value="EVEC_0000887701-mRNA-1"/>
    <property type="gene ID" value="EVEC_0000887701"/>
</dbReference>
<dbReference type="EMBL" id="UXUI01009374">
    <property type="protein sequence ID" value="VDD93580.1"/>
    <property type="molecule type" value="Genomic_DNA"/>
</dbReference>
<gene>
    <name evidence="1" type="ORF">EVEC_LOCUS8331</name>
</gene>
<dbReference type="OrthoDB" id="5828708at2759"/>
<accession>A0A0N4VDZ7</accession>
<protein>
    <submittedName>
        <fullName evidence="3">Mammalian cell entry protein</fullName>
    </submittedName>
</protein>
<reference evidence="3" key="1">
    <citation type="submission" date="2017-02" db="UniProtKB">
        <authorList>
            <consortium name="WormBaseParasite"/>
        </authorList>
    </citation>
    <scope>IDENTIFICATION</scope>
</reference>
<evidence type="ECO:0000313" key="2">
    <source>
        <dbReference type="Proteomes" id="UP000274131"/>
    </source>
</evidence>
<dbReference type="Proteomes" id="UP000274131">
    <property type="component" value="Unassembled WGS sequence"/>
</dbReference>
<evidence type="ECO:0000313" key="1">
    <source>
        <dbReference type="EMBL" id="VDD93580.1"/>
    </source>
</evidence>
<reference evidence="1 2" key="2">
    <citation type="submission" date="2018-10" db="EMBL/GenBank/DDBJ databases">
        <authorList>
            <consortium name="Pathogen Informatics"/>
        </authorList>
    </citation>
    <scope>NUCLEOTIDE SEQUENCE [LARGE SCALE GENOMIC DNA]</scope>
</reference>